<evidence type="ECO:0000313" key="1">
    <source>
        <dbReference type="EMBL" id="KKO05284.1"/>
    </source>
</evidence>
<proteinExistence type="predicted"/>
<gene>
    <name evidence="1" type="ORF">LCGC14_0075550</name>
</gene>
<name>A0A0F9YL47_9ZZZZ</name>
<sequence>MFRIVSLWETKSNAIRQIPGRCDRMSNVCDNSLRSGLAEHCPGSSGEQSSQGIAQTFAKFLFAMKSAQKAL</sequence>
<protein>
    <submittedName>
        <fullName evidence="1">Uncharacterized protein</fullName>
    </submittedName>
</protein>
<dbReference type="EMBL" id="LAZR01000019">
    <property type="protein sequence ID" value="KKO05284.1"/>
    <property type="molecule type" value="Genomic_DNA"/>
</dbReference>
<reference evidence="1" key="1">
    <citation type="journal article" date="2015" name="Nature">
        <title>Complex archaea that bridge the gap between prokaryotes and eukaryotes.</title>
        <authorList>
            <person name="Spang A."/>
            <person name="Saw J.H."/>
            <person name="Jorgensen S.L."/>
            <person name="Zaremba-Niedzwiedzka K."/>
            <person name="Martijn J."/>
            <person name="Lind A.E."/>
            <person name="van Eijk R."/>
            <person name="Schleper C."/>
            <person name="Guy L."/>
            <person name="Ettema T.J."/>
        </authorList>
    </citation>
    <scope>NUCLEOTIDE SEQUENCE</scope>
</reference>
<accession>A0A0F9YL47</accession>
<organism evidence="1">
    <name type="scientific">marine sediment metagenome</name>
    <dbReference type="NCBI Taxonomy" id="412755"/>
    <lineage>
        <taxon>unclassified sequences</taxon>
        <taxon>metagenomes</taxon>
        <taxon>ecological metagenomes</taxon>
    </lineage>
</organism>
<dbReference type="AlphaFoldDB" id="A0A0F9YL47"/>
<comment type="caution">
    <text evidence="1">The sequence shown here is derived from an EMBL/GenBank/DDBJ whole genome shotgun (WGS) entry which is preliminary data.</text>
</comment>